<sequence length="66" mass="7176">MTKHVIDTPKKRAEGARARHFAEIVRQTGAAGPHATTLALQRRAKGAYRPGLRAAAFARIERGLEA</sequence>
<proteinExistence type="predicted"/>
<organism evidence="1 2">
    <name type="scientific">Halovulum marinum</name>
    <dbReference type="NCBI Taxonomy" id="2662447"/>
    <lineage>
        <taxon>Bacteria</taxon>
        <taxon>Pseudomonadati</taxon>
        <taxon>Pseudomonadota</taxon>
        <taxon>Alphaproteobacteria</taxon>
        <taxon>Rhodobacterales</taxon>
        <taxon>Paracoccaceae</taxon>
        <taxon>Halovulum</taxon>
    </lineage>
</organism>
<dbReference type="RefSeq" id="WP_154446209.1">
    <property type="nucleotide sequence ID" value="NZ_WIND01000005.1"/>
</dbReference>
<dbReference type="Proteomes" id="UP000474957">
    <property type="component" value="Unassembled WGS sequence"/>
</dbReference>
<dbReference type="AlphaFoldDB" id="A0A6L5YZK8"/>
<evidence type="ECO:0000313" key="1">
    <source>
        <dbReference type="EMBL" id="MSU89723.1"/>
    </source>
</evidence>
<dbReference type="EMBL" id="WIND01000005">
    <property type="protein sequence ID" value="MSU89723.1"/>
    <property type="molecule type" value="Genomic_DNA"/>
</dbReference>
<name>A0A6L5YZK8_9RHOB</name>
<protein>
    <submittedName>
        <fullName evidence="1">Uncharacterized protein</fullName>
    </submittedName>
</protein>
<accession>A0A6L5YZK8</accession>
<gene>
    <name evidence="1" type="ORF">GE300_08840</name>
</gene>
<reference evidence="1 2" key="1">
    <citation type="submission" date="2019-10" db="EMBL/GenBank/DDBJ databases">
        <title>Cognatihalovulum marinum gen. nov. sp. nov., a new member of the family Rhodobacteraceae isolated from deep seawater of the Northwest Indian Ocean.</title>
        <authorList>
            <person name="Ruan C."/>
            <person name="Wang J."/>
            <person name="Zheng X."/>
            <person name="Song L."/>
            <person name="Zhu Y."/>
            <person name="Huang Y."/>
            <person name="Lu Z."/>
            <person name="Du W."/>
            <person name="Huang L."/>
            <person name="Dai X."/>
        </authorList>
    </citation>
    <scope>NUCLEOTIDE SEQUENCE [LARGE SCALE GENOMIC DNA]</scope>
    <source>
        <strain evidence="1 2">2CG4</strain>
    </source>
</reference>
<evidence type="ECO:0000313" key="2">
    <source>
        <dbReference type="Proteomes" id="UP000474957"/>
    </source>
</evidence>
<comment type="caution">
    <text evidence="1">The sequence shown here is derived from an EMBL/GenBank/DDBJ whole genome shotgun (WGS) entry which is preliminary data.</text>
</comment>
<keyword evidence="2" id="KW-1185">Reference proteome</keyword>